<evidence type="ECO:0000256" key="7">
    <source>
        <dbReference type="ARBA" id="ARBA00022989"/>
    </source>
</evidence>
<dbReference type="RefSeq" id="WP_167168959.1">
    <property type="nucleotide sequence ID" value="NZ_JAAOYM010000001.1"/>
</dbReference>
<evidence type="ECO:0000256" key="5">
    <source>
        <dbReference type="ARBA" id="ARBA00022692"/>
    </source>
</evidence>
<dbReference type="EMBL" id="JAAOYM010000001">
    <property type="protein sequence ID" value="NIJ11518.1"/>
    <property type="molecule type" value="Genomic_DNA"/>
</dbReference>
<keyword evidence="5 14" id="KW-0812">Transmembrane</keyword>
<keyword evidence="8" id="KW-0915">Sodium</keyword>
<keyword evidence="4" id="KW-1003">Cell membrane</keyword>
<feature type="transmembrane region" description="Helical" evidence="14">
    <location>
        <begin position="116"/>
        <end position="141"/>
    </location>
</feature>
<feature type="transmembrane region" description="Helical" evidence="14">
    <location>
        <begin position="451"/>
        <end position="471"/>
    </location>
</feature>
<dbReference type="GO" id="GO:0006814">
    <property type="term" value="P:sodium ion transport"/>
    <property type="evidence" value="ECO:0007669"/>
    <property type="project" value="UniProtKB-KW"/>
</dbReference>
<keyword evidence="16" id="KW-1185">Reference proteome</keyword>
<keyword evidence="7 14" id="KW-1133">Transmembrane helix</keyword>
<dbReference type="PROSITE" id="PS50283">
    <property type="entry name" value="NA_SOLUT_SYMP_3"/>
    <property type="match status" value="1"/>
</dbReference>
<organism evidence="15 16">
    <name type="scientific">Saccharomonospora amisosensis</name>
    <dbReference type="NCBI Taxonomy" id="1128677"/>
    <lineage>
        <taxon>Bacteria</taxon>
        <taxon>Bacillati</taxon>
        <taxon>Actinomycetota</taxon>
        <taxon>Actinomycetes</taxon>
        <taxon>Pseudonocardiales</taxon>
        <taxon>Pseudonocardiaceae</taxon>
        <taxon>Saccharomonospora</taxon>
    </lineage>
</organism>
<feature type="transmembrane region" description="Helical" evidence="14">
    <location>
        <begin position="67"/>
        <end position="91"/>
    </location>
</feature>
<keyword evidence="11" id="KW-0739">Sodium transport</keyword>
<dbReference type="GO" id="GO:0015293">
    <property type="term" value="F:symporter activity"/>
    <property type="evidence" value="ECO:0007669"/>
    <property type="project" value="UniProtKB-KW"/>
</dbReference>
<evidence type="ECO:0000256" key="6">
    <source>
        <dbReference type="ARBA" id="ARBA00022847"/>
    </source>
</evidence>
<evidence type="ECO:0000256" key="11">
    <source>
        <dbReference type="ARBA" id="ARBA00023201"/>
    </source>
</evidence>
<feature type="transmembrane region" description="Helical" evidence="14">
    <location>
        <begin position="258"/>
        <end position="280"/>
    </location>
</feature>
<feature type="transmembrane region" description="Helical" evidence="14">
    <location>
        <begin position="173"/>
        <end position="196"/>
    </location>
</feature>
<feature type="transmembrane region" description="Helical" evidence="14">
    <location>
        <begin position="225"/>
        <end position="246"/>
    </location>
</feature>
<dbReference type="InterPro" id="IPR038377">
    <property type="entry name" value="Na/Glc_symporter_sf"/>
</dbReference>
<comment type="similarity">
    <text evidence="2 13">Belongs to the sodium:solute symporter (SSF) (TC 2.A.21) family.</text>
</comment>
<evidence type="ECO:0000256" key="3">
    <source>
        <dbReference type="ARBA" id="ARBA00022448"/>
    </source>
</evidence>
<evidence type="ECO:0000256" key="1">
    <source>
        <dbReference type="ARBA" id="ARBA00004651"/>
    </source>
</evidence>
<dbReference type="Pfam" id="PF00474">
    <property type="entry name" value="SSF"/>
    <property type="match status" value="1"/>
</dbReference>
<feature type="transmembrane region" description="Helical" evidence="14">
    <location>
        <begin position="377"/>
        <end position="397"/>
    </location>
</feature>
<dbReference type="PANTHER" id="PTHR48086">
    <property type="entry name" value="SODIUM/PROLINE SYMPORTER-RELATED"/>
    <property type="match status" value="1"/>
</dbReference>
<evidence type="ECO:0000256" key="14">
    <source>
        <dbReference type="SAM" id="Phobius"/>
    </source>
</evidence>
<dbReference type="PANTHER" id="PTHR48086:SF3">
    <property type="entry name" value="SODIUM_PROLINE SYMPORTER"/>
    <property type="match status" value="1"/>
</dbReference>
<name>A0A7X5UPU2_9PSEU</name>
<keyword evidence="6" id="KW-0769">Symport</keyword>
<feature type="transmembrane region" description="Helical" evidence="14">
    <location>
        <begin position="409"/>
        <end position="431"/>
    </location>
</feature>
<evidence type="ECO:0000256" key="2">
    <source>
        <dbReference type="ARBA" id="ARBA00006434"/>
    </source>
</evidence>
<dbReference type="GO" id="GO:0046942">
    <property type="term" value="P:carboxylic acid transport"/>
    <property type="evidence" value="ECO:0007669"/>
    <property type="project" value="UniProtKB-ARBA"/>
</dbReference>
<dbReference type="GO" id="GO:0005886">
    <property type="term" value="C:plasma membrane"/>
    <property type="evidence" value="ECO:0007669"/>
    <property type="project" value="UniProtKB-SubCell"/>
</dbReference>
<dbReference type="InterPro" id="IPR001734">
    <property type="entry name" value="Na/solute_symporter"/>
</dbReference>
<evidence type="ECO:0000256" key="12">
    <source>
        <dbReference type="ARBA" id="ARBA00033708"/>
    </source>
</evidence>
<comment type="catalytic activity">
    <reaction evidence="12">
        <text>L-proline(in) + Na(+)(in) = L-proline(out) + Na(+)(out)</text>
        <dbReference type="Rhea" id="RHEA:28967"/>
        <dbReference type="ChEBI" id="CHEBI:29101"/>
        <dbReference type="ChEBI" id="CHEBI:60039"/>
    </reaction>
</comment>
<feature type="transmembrane region" description="Helical" evidence="14">
    <location>
        <begin position="300"/>
        <end position="333"/>
    </location>
</feature>
<evidence type="ECO:0000256" key="9">
    <source>
        <dbReference type="ARBA" id="ARBA00023065"/>
    </source>
</evidence>
<sequence>MIIIGVGLSVLAIVVIGLAVARKVDGDATNFLVAGRSLALPLSAAGLMGQAVDTNATLGNTDLSAAAGFWAGASLPIGLAGCLVLTGLFFAKRMNRMKLLTIADFYRRRYGRGVEIVASVLMIFSFCILLAGNLVAGGYLFEQFLGTSYTVGVLLIVLVVVGYTAAGGMFSDAYTAFAQMIITVCATLALFAWVAARYGITIPEGMGPFDLGQLGDTEQGAPMNWATLFALGVGDIVAIDFMQRIFAARSPKVAQRACFVGALGTLAVGVPFSLVALSSGEILGPEGAEGPVLFAVLERAAPPALTILVLSGIVAASCSTANGAILGTSAVAARNVFGVRIGETPSGSDQLLRATRFMLLPVVGVAVLFALRVPETGILLTLAFDVMLAALAVPFVLGHYWRRSCTAAAVAAIAVGSTVRLVLFVLTPTMYGAPNTLWYVPNDLVGAGLDGWVTFLAAAASLVAFVVVALARRPQPVPDVFTEGQQRPRRVASPAS</sequence>
<comment type="caution">
    <text evidence="15">The sequence shown here is derived from an EMBL/GenBank/DDBJ whole genome shotgun (WGS) entry which is preliminary data.</text>
</comment>
<gene>
    <name evidence="15" type="ORF">FHU38_001862</name>
</gene>
<evidence type="ECO:0000256" key="13">
    <source>
        <dbReference type="RuleBase" id="RU362091"/>
    </source>
</evidence>
<proteinExistence type="inferred from homology"/>
<dbReference type="Proteomes" id="UP000545493">
    <property type="component" value="Unassembled WGS sequence"/>
</dbReference>
<feature type="transmembrane region" description="Helical" evidence="14">
    <location>
        <begin position="354"/>
        <end position="371"/>
    </location>
</feature>
<reference evidence="15 16" key="1">
    <citation type="submission" date="2020-03" db="EMBL/GenBank/DDBJ databases">
        <title>Sequencing the genomes of 1000 actinobacteria strains.</title>
        <authorList>
            <person name="Klenk H.-P."/>
        </authorList>
    </citation>
    <scope>NUCLEOTIDE SEQUENCE [LARGE SCALE GENOMIC DNA]</scope>
    <source>
        <strain evidence="15 16">DSM 45685</strain>
    </source>
</reference>
<protein>
    <submittedName>
        <fullName evidence="15">SSS family solute:Na+ symporter</fullName>
    </submittedName>
</protein>
<dbReference type="InterPro" id="IPR018212">
    <property type="entry name" value="Na/solute_symporter_CS"/>
</dbReference>
<keyword evidence="3" id="KW-0813">Transport</keyword>
<dbReference type="InterPro" id="IPR050277">
    <property type="entry name" value="Sodium:Solute_Symporter"/>
</dbReference>
<dbReference type="Gene3D" id="1.20.1730.10">
    <property type="entry name" value="Sodium/glucose cotransporter"/>
    <property type="match status" value="1"/>
</dbReference>
<evidence type="ECO:0000256" key="4">
    <source>
        <dbReference type="ARBA" id="ARBA00022475"/>
    </source>
</evidence>
<keyword evidence="9" id="KW-0406">Ion transport</keyword>
<keyword evidence="10 14" id="KW-0472">Membrane</keyword>
<accession>A0A7X5UPU2</accession>
<feature type="transmembrane region" description="Helical" evidence="14">
    <location>
        <begin position="147"/>
        <end position="166"/>
    </location>
</feature>
<dbReference type="PROSITE" id="PS00456">
    <property type="entry name" value="NA_SOLUT_SYMP_1"/>
    <property type="match status" value="1"/>
</dbReference>
<dbReference type="CDD" id="cd11474">
    <property type="entry name" value="SLC5sbd_CHT"/>
    <property type="match status" value="1"/>
</dbReference>
<evidence type="ECO:0000313" key="16">
    <source>
        <dbReference type="Proteomes" id="UP000545493"/>
    </source>
</evidence>
<evidence type="ECO:0000256" key="10">
    <source>
        <dbReference type="ARBA" id="ARBA00023136"/>
    </source>
</evidence>
<dbReference type="AlphaFoldDB" id="A0A7X5UPU2"/>
<evidence type="ECO:0000256" key="8">
    <source>
        <dbReference type="ARBA" id="ARBA00023053"/>
    </source>
</evidence>
<evidence type="ECO:0000313" key="15">
    <source>
        <dbReference type="EMBL" id="NIJ11518.1"/>
    </source>
</evidence>
<comment type="subcellular location">
    <subcellularLocation>
        <location evidence="1">Cell membrane</location>
        <topology evidence="1">Multi-pass membrane protein</topology>
    </subcellularLocation>
</comment>